<dbReference type="GO" id="GO:0016491">
    <property type="term" value="F:oxidoreductase activity"/>
    <property type="evidence" value="ECO:0007669"/>
    <property type="project" value="InterPro"/>
</dbReference>
<dbReference type="EMBL" id="NOXV01000200">
    <property type="protein sequence ID" value="OYQ42012.1"/>
    <property type="molecule type" value="Genomic_DNA"/>
</dbReference>
<evidence type="ECO:0000313" key="3">
    <source>
        <dbReference type="Proteomes" id="UP000216605"/>
    </source>
</evidence>
<dbReference type="InterPro" id="IPR036188">
    <property type="entry name" value="FAD/NAD-bd_sf"/>
</dbReference>
<dbReference type="RefSeq" id="WP_094412908.1">
    <property type="nucleotide sequence ID" value="NZ_NOXV01000200.1"/>
</dbReference>
<gene>
    <name evidence="2" type="ORF">CHU92_04170</name>
</gene>
<dbReference type="OrthoDB" id="1199853at2"/>
<evidence type="ECO:0000313" key="2">
    <source>
        <dbReference type="EMBL" id="OYQ42012.1"/>
    </source>
</evidence>
<reference evidence="2 3" key="1">
    <citation type="submission" date="2017-07" db="EMBL/GenBank/DDBJ databases">
        <title>Flavobacterium cyanobacteriorum sp. nov., isolated from cyanobacterial aggregates in a eutrophic lake.</title>
        <authorList>
            <person name="Cai H."/>
        </authorList>
    </citation>
    <scope>NUCLEOTIDE SEQUENCE [LARGE SCALE GENOMIC DNA]</scope>
    <source>
        <strain evidence="2 3">TH021</strain>
    </source>
</reference>
<protein>
    <submittedName>
        <fullName evidence="2">Pyridine nucleotide-disulfide oxidoreductase</fullName>
    </submittedName>
</protein>
<evidence type="ECO:0000259" key="1">
    <source>
        <dbReference type="Pfam" id="PF07992"/>
    </source>
</evidence>
<keyword evidence="3" id="KW-1185">Reference proteome</keyword>
<dbReference type="Proteomes" id="UP000216605">
    <property type="component" value="Unassembled WGS sequence"/>
</dbReference>
<dbReference type="AlphaFoldDB" id="A0A255ZKS8"/>
<comment type="caution">
    <text evidence="2">The sequence shown here is derived from an EMBL/GenBank/DDBJ whole genome shotgun (WGS) entry which is preliminary data.</text>
</comment>
<sequence>MFDVLVIGGGAAGVSCALVLGSALKKPYAEGKTVGILTHQKASALQDGLYNNVYGIAPGTLGKDIMENSLKHLAATYPDVKQLPGEKAIKVEGTAGHYTVITNKGSYHARIVVVAVGSAGTFGIEGLTGYVMPHQKALPEKNRIQLRNDDHLVTEGIYVAGTLAGHRSQLAIAAGSGAAVATDIMTLWNGGTQSQYHDSTRKTYAFAKRGILLY</sequence>
<name>A0A255ZKS8_9FLAO</name>
<dbReference type="Pfam" id="PF07992">
    <property type="entry name" value="Pyr_redox_2"/>
    <property type="match status" value="1"/>
</dbReference>
<proteinExistence type="predicted"/>
<feature type="domain" description="FAD/NAD(P)-binding" evidence="1">
    <location>
        <begin position="2"/>
        <end position="150"/>
    </location>
</feature>
<dbReference type="Gene3D" id="3.50.50.60">
    <property type="entry name" value="FAD/NAD(P)-binding domain"/>
    <property type="match status" value="1"/>
</dbReference>
<dbReference type="PRINTS" id="PR00469">
    <property type="entry name" value="PNDRDTASEII"/>
</dbReference>
<accession>A0A255ZKS8</accession>
<dbReference type="SUPFAM" id="SSF51905">
    <property type="entry name" value="FAD/NAD(P)-binding domain"/>
    <property type="match status" value="1"/>
</dbReference>
<organism evidence="2 3">
    <name type="scientific">Flavobacterium cyanobacteriorum</name>
    <dbReference type="NCBI Taxonomy" id="2022802"/>
    <lineage>
        <taxon>Bacteria</taxon>
        <taxon>Pseudomonadati</taxon>
        <taxon>Bacteroidota</taxon>
        <taxon>Flavobacteriia</taxon>
        <taxon>Flavobacteriales</taxon>
        <taxon>Flavobacteriaceae</taxon>
        <taxon>Flavobacterium</taxon>
    </lineage>
</organism>
<dbReference type="InterPro" id="IPR023753">
    <property type="entry name" value="FAD/NAD-binding_dom"/>
</dbReference>